<dbReference type="OrthoDB" id="2876391at2"/>
<proteinExistence type="predicted"/>
<name>A0A420GE87_9BURK</name>
<protein>
    <submittedName>
        <fullName evidence="1">Uncharacterized protein</fullName>
    </submittedName>
</protein>
<dbReference type="RefSeq" id="WP_120346217.1">
    <property type="nucleotide sequence ID" value="NZ_MCAS01000023.1"/>
</dbReference>
<accession>A0A420GE87</accession>
<dbReference type="AlphaFoldDB" id="A0A420GE87"/>
<evidence type="ECO:0000313" key="2">
    <source>
        <dbReference type="Proteomes" id="UP000283709"/>
    </source>
</evidence>
<dbReference type="EMBL" id="MCAS01000023">
    <property type="protein sequence ID" value="RKF43497.1"/>
    <property type="molecule type" value="Genomic_DNA"/>
</dbReference>
<reference evidence="1 2" key="1">
    <citation type="submission" date="2016-07" db="EMBL/GenBank/DDBJ databases">
        <title>Genome analysis of Burkholderia fungorum ES3-20.</title>
        <authorList>
            <person name="Xu D."/>
            <person name="Yao R."/>
            <person name="Zheng S."/>
        </authorList>
    </citation>
    <scope>NUCLEOTIDE SEQUENCE [LARGE SCALE GENOMIC DNA]</scope>
    <source>
        <strain evidence="1 2">ES3-20</strain>
    </source>
</reference>
<organism evidence="1 2">
    <name type="scientific">Paraburkholderia fungorum</name>
    <dbReference type="NCBI Taxonomy" id="134537"/>
    <lineage>
        <taxon>Bacteria</taxon>
        <taxon>Pseudomonadati</taxon>
        <taxon>Pseudomonadota</taxon>
        <taxon>Betaproteobacteria</taxon>
        <taxon>Burkholderiales</taxon>
        <taxon>Burkholderiaceae</taxon>
        <taxon>Paraburkholderia</taxon>
    </lineage>
</organism>
<sequence>MSTNKQRAIEAMRQDLLQSSASLLAGSEADTLSGALRRFFPELSHAFVVHWILEQAEDVYWVLVSRTEVAETEIPRGNYAEGNPLLLKILDVGAYREKQHSRDVRQKLEIGLELIKGN</sequence>
<gene>
    <name evidence="1" type="ORF">BCY88_05815</name>
</gene>
<comment type="caution">
    <text evidence="1">The sequence shown here is derived from an EMBL/GenBank/DDBJ whole genome shotgun (WGS) entry which is preliminary data.</text>
</comment>
<evidence type="ECO:0000313" key="1">
    <source>
        <dbReference type="EMBL" id="RKF43497.1"/>
    </source>
</evidence>
<dbReference type="Proteomes" id="UP000283709">
    <property type="component" value="Unassembled WGS sequence"/>
</dbReference>